<feature type="domain" description="Bacterial surface antigen (D15)" evidence="5">
    <location>
        <begin position="315"/>
        <end position="615"/>
    </location>
</feature>
<dbReference type="PANTHER" id="PTHR12815">
    <property type="entry name" value="SORTING AND ASSEMBLY MACHINERY SAMM50 PROTEIN FAMILY MEMBER"/>
    <property type="match status" value="1"/>
</dbReference>
<reference evidence="7 8" key="2">
    <citation type="submission" date="2019-09" db="EMBL/GenBank/DDBJ databases">
        <title>A bacterium isolated from glacier soil.</title>
        <authorList>
            <person name="Liu Q."/>
        </authorList>
    </citation>
    <scope>NUCLEOTIDE SEQUENCE [LARGE SCALE GENOMIC DNA]</scope>
    <source>
        <strain evidence="7 8">MDT1-10-3</strain>
    </source>
</reference>
<evidence type="ECO:0000259" key="5">
    <source>
        <dbReference type="Pfam" id="PF01103"/>
    </source>
</evidence>
<proteinExistence type="predicted"/>
<evidence type="ECO:0000256" key="4">
    <source>
        <dbReference type="ARBA" id="ARBA00023136"/>
    </source>
</evidence>
<organism evidence="7 8">
    <name type="scientific">Rufibacter glacialis</name>
    <dbReference type="NCBI Taxonomy" id="1259555"/>
    <lineage>
        <taxon>Bacteria</taxon>
        <taxon>Pseudomonadati</taxon>
        <taxon>Bacteroidota</taxon>
        <taxon>Cytophagia</taxon>
        <taxon>Cytophagales</taxon>
        <taxon>Hymenobacteraceae</taxon>
        <taxon>Rufibacter</taxon>
    </lineage>
</organism>
<keyword evidence="4" id="KW-0472">Membrane</keyword>
<evidence type="ECO:0000313" key="7">
    <source>
        <dbReference type="EMBL" id="KAA6431006.1"/>
    </source>
</evidence>
<dbReference type="InterPro" id="IPR039910">
    <property type="entry name" value="D15-like"/>
</dbReference>
<comment type="subcellular location">
    <subcellularLocation>
        <location evidence="1">Membrane</location>
    </subcellularLocation>
</comment>
<dbReference type="OrthoDB" id="9811416at2"/>
<reference evidence="7 8" key="1">
    <citation type="submission" date="2019-07" db="EMBL/GenBank/DDBJ databases">
        <authorList>
            <person name="Qu J.-H."/>
        </authorList>
    </citation>
    <scope>NUCLEOTIDE SEQUENCE [LARGE SCALE GENOMIC DNA]</scope>
    <source>
        <strain evidence="7 8">MDT1-10-3</strain>
    </source>
</reference>
<keyword evidence="2" id="KW-1134">Transmembrane beta strand</keyword>
<dbReference type="Proteomes" id="UP000323866">
    <property type="component" value="Unassembled WGS sequence"/>
</dbReference>
<evidence type="ECO:0000313" key="8">
    <source>
        <dbReference type="Proteomes" id="UP000323866"/>
    </source>
</evidence>
<evidence type="ECO:0000256" key="3">
    <source>
        <dbReference type="ARBA" id="ARBA00022692"/>
    </source>
</evidence>
<feature type="domain" description="POTRA" evidence="6">
    <location>
        <begin position="210"/>
        <end position="280"/>
    </location>
</feature>
<dbReference type="GO" id="GO:0019867">
    <property type="term" value="C:outer membrane"/>
    <property type="evidence" value="ECO:0007669"/>
    <property type="project" value="InterPro"/>
</dbReference>
<evidence type="ECO:0000256" key="2">
    <source>
        <dbReference type="ARBA" id="ARBA00022452"/>
    </source>
</evidence>
<dbReference type="EMBL" id="VKKZ01000024">
    <property type="protein sequence ID" value="KAA6431006.1"/>
    <property type="molecule type" value="Genomic_DNA"/>
</dbReference>
<gene>
    <name evidence="7" type="ORF">FOE74_18040</name>
</gene>
<keyword evidence="3" id="KW-0812">Transmembrane</keyword>
<dbReference type="Pfam" id="PF01103">
    <property type="entry name" value="Omp85"/>
    <property type="match status" value="1"/>
</dbReference>
<sequence>MKGPWPTFAACPVPLETMKSRSSSRLYQKVEWQRYAILGLFLGLLLWCGPGQAQDRKLVVQVSSPDPEAVKIWQRLQPKFSSRDSVGLQQHLRSWLARVQEEGYLTASIDSLRQRRDSVWLQVYVGRPYNWASLRNGNVGEGLLEKVGFREKLYSGQPFRPAEFAQLQESLLREAENSGFPYAAVHLDSLRLYQDSLSGVLRVVRGPLMVIDSVQIIGSSRMQLKTLYRYTQLAPGQPYSLQRIEAAMRALRQLPFVRITGEPQVLFAKNQARVYFFLDEKKANQFDGIIGFLPDPSSTKAKLLITGEVNLQVRNLRGSGKQIGLHWRKVERNSQLLDVEYRHPHFLKSPFEVAGLFHLYKQDTSFLNLRPRLEIGYPLSTTSRVTFFAEVVSTQLLSPEALRQRRSDSSAIDANFTSYGVAYAWGNLDDLYFPRRGSQAFLQGAVGNKRVQRNARVEASYYDTLQMKTSQASLSGRVERYWPVSKNGVVLTRLRAEALINERLYLNELFRLGGLASLRGFDDYAFYASSYAISTLEYRLYTGQDSYVLLLYDQGYLRRDLKSEKNIQWPSGVGGGISFSTGAGVFQLVYSVGRTSQEAFSLSRGKIHFGITGRF</sequence>
<dbReference type="Pfam" id="PF07244">
    <property type="entry name" value="POTRA"/>
    <property type="match status" value="1"/>
</dbReference>
<comment type="caution">
    <text evidence="7">The sequence shown here is derived from an EMBL/GenBank/DDBJ whole genome shotgun (WGS) entry which is preliminary data.</text>
</comment>
<accession>A0A5M8Q809</accession>
<dbReference type="Gene3D" id="3.10.20.310">
    <property type="entry name" value="membrane protein fhac"/>
    <property type="match status" value="1"/>
</dbReference>
<name>A0A5M8Q809_9BACT</name>
<dbReference type="InterPro" id="IPR000184">
    <property type="entry name" value="Bac_surfAg_D15"/>
</dbReference>
<dbReference type="AlphaFoldDB" id="A0A5M8Q809"/>
<dbReference type="PANTHER" id="PTHR12815:SF18">
    <property type="entry name" value="SORTING AND ASSEMBLY MACHINERY COMPONENT 50 HOMOLOG"/>
    <property type="match status" value="1"/>
</dbReference>
<dbReference type="Gene3D" id="2.40.160.50">
    <property type="entry name" value="membrane protein fhac: a member of the omp85/tpsb transporter family"/>
    <property type="match status" value="1"/>
</dbReference>
<evidence type="ECO:0000256" key="1">
    <source>
        <dbReference type="ARBA" id="ARBA00004370"/>
    </source>
</evidence>
<dbReference type="InterPro" id="IPR010827">
    <property type="entry name" value="BamA/TamA_POTRA"/>
</dbReference>
<evidence type="ECO:0000259" key="6">
    <source>
        <dbReference type="Pfam" id="PF07244"/>
    </source>
</evidence>
<protein>
    <submittedName>
        <fullName evidence="7">BamA/TamA family outer membrane protein</fullName>
    </submittedName>
</protein>